<evidence type="ECO:0000313" key="2">
    <source>
        <dbReference type="EMBL" id="AHX25381.1"/>
    </source>
</evidence>
<keyword evidence="1" id="KW-0472">Membrane</keyword>
<keyword evidence="2" id="KW-0934">Plastid</keyword>
<dbReference type="PANTHER" id="PTHR33833:SF3">
    <property type="entry name" value="YCF49-LIKE PROTEIN"/>
    <property type="match status" value="1"/>
</dbReference>
<organism evidence="2">
    <name type="scientific">Nannochloropsis oculata</name>
    <dbReference type="NCBI Taxonomy" id="43925"/>
    <lineage>
        <taxon>Eukaryota</taxon>
        <taxon>Sar</taxon>
        <taxon>Stramenopiles</taxon>
        <taxon>Ochrophyta</taxon>
        <taxon>Eustigmatophyceae</taxon>
        <taxon>Eustigmatales</taxon>
        <taxon>Monodopsidaceae</taxon>
        <taxon>Nannochloropsis</taxon>
    </lineage>
</organism>
<feature type="transmembrane region" description="Helical" evidence="1">
    <location>
        <begin position="38"/>
        <end position="61"/>
    </location>
</feature>
<geneLocation type="chloroplast" evidence="2"/>
<dbReference type="Pfam" id="PF10693">
    <property type="entry name" value="DUF2499"/>
    <property type="match status" value="1"/>
</dbReference>
<dbReference type="InterPro" id="IPR019634">
    <property type="entry name" value="Uncharacterised_Ycf49"/>
</dbReference>
<keyword evidence="2" id="KW-0150">Chloroplast</keyword>
<protein>
    <submittedName>
        <fullName evidence="2">Uncharacterized protein</fullName>
    </submittedName>
</protein>
<sequence>MILKLSFQTWYIHSLSVIDWLVFIEVFWQYAYQIKSRVLIRFIPALTLFFLSAICILSWHYFLNLEILNWLIGFQSILTLIGNFSLIFATWRKNVRIR</sequence>
<evidence type="ECO:0000256" key="1">
    <source>
        <dbReference type="SAM" id="Phobius"/>
    </source>
</evidence>
<dbReference type="PANTHER" id="PTHR33833">
    <property type="entry name" value="NUCLEOLAR-LIKE PROTEIN-RELATED"/>
    <property type="match status" value="1"/>
</dbReference>
<keyword evidence="1" id="KW-1133">Transmembrane helix</keyword>
<reference evidence="2" key="1">
    <citation type="journal article" date="2014" name="BMC Genomics">
        <title>A pangenomic analysis of the Nannochloropsis organellar genomes reveals novel genetic variations in key metabolic genes.</title>
        <authorList>
            <person name="Starkenburg S.R."/>
            <person name="Kwon K.J."/>
            <person name="Jha R.K."/>
            <person name="McKay C."/>
            <person name="Jacobs M."/>
            <person name="Chertkov O."/>
            <person name="Twary S."/>
            <person name="Rocap G."/>
            <person name="Cattolico R.A."/>
        </authorList>
    </citation>
    <scope>NUCLEOTIDE SEQUENCE</scope>
    <source>
        <strain evidence="2">CCMP525</strain>
    </source>
</reference>
<accession>A0A023PKH9</accession>
<keyword evidence="1" id="KW-0812">Transmembrane</keyword>
<feature type="transmembrane region" description="Helical" evidence="1">
    <location>
        <begin position="67"/>
        <end position="91"/>
    </location>
</feature>
<name>A0A023PKH9_9STRA</name>
<gene>
    <name evidence="2" type="ORF">Naoc00068</name>
</gene>
<dbReference type="AlphaFoldDB" id="A0A023PKH9"/>
<feature type="transmembrane region" description="Helical" evidence="1">
    <location>
        <begin position="12"/>
        <end position="31"/>
    </location>
</feature>
<dbReference type="EMBL" id="KJ410684">
    <property type="protein sequence ID" value="AHX25381.1"/>
    <property type="molecule type" value="Genomic_DNA"/>
</dbReference>
<proteinExistence type="predicted"/>